<accession>A0ABU5T6F7</accession>
<dbReference type="Proteomes" id="UP001304769">
    <property type="component" value="Unassembled WGS sequence"/>
</dbReference>
<organism evidence="1 2">
    <name type="scientific">Sinomonas terricola</name>
    <dbReference type="NCBI Taxonomy" id="3110330"/>
    <lineage>
        <taxon>Bacteria</taxon>
        <taxon>Bacillati</taxon>
        <taxon>Actinomycetota</taxon>
        <taxon>Actinomycetes</taxon>
        <taxon>Micrococcales</taxon>
        <taxon>Micrococcaceae</taxon>
        <taxon>Sinomonas</taxon>
    </lineage>
</organism>
<protein>
    <submittedName>
        <fullName evidence="1">Uncharacterized protein</fullName>
    </submittedName>
</protein>
<reference evidence="1 2" key="1">
    <citation type="submission" date="2023-12" db="EMBL/GenBank/DDBJ databases">
        <title>Sinomonas terricola sp. nov, isolated from litchi orchard soil in Guangdong, PR China.</title>
        <authorList>
            <person name="Jiaxin W."/>
            <person name="Yang Z."/>
            <person name="Honghui Z."/>
        </authorList>
    </citation>
    <scope>NUCLEOTIDE SEQUENCE [LARGE SCALE GENOMIC DNA]</scope>
    <source>
        <strain evidence="1 2">JGH33</strain>
    </source>
</reference>
<sequence length="651" mass="73553">MDAETAPDQFTPRLRFYGAGDFATYWQVERAAEVVRGFDPSCPPDDANGIVELHNARLFVEAGFTPRDISDDDRATLVASARAIRRTVAEWFNALRDDNVSERLTEVDWPYHEHLLDLLAGLGVFGRCSPNALLTALDTVRVHLGDMLTSKRLVEACDADLRDRLLAAPSRAELVVRHHLDGDAKKQTYLPASFTPADSRSLMAAYIDSADPNLNYLKLIATAPIDDKTGIDARLVVKARRRYDTLVTDLFKTTSGFKTGCTVSVSETQVEPVKAELNDLVIEFTFSKAWLEDTLDFPSVLNNFQFLFEFAPQSGLLTLPSFDSERRGLADMMGMNGAKDYRTGHVFDVKDRSTLIQTVMYQRYLASKDIDLEEVLRWYFEEHLPAEYGITGFVFSPSSPMANYLERCRNLFAEMESIATQFGLLVEDDEIDHEVAAAGAELVRYRTIPSALEGKYAYATSHTEIRTILHILFSNQSRLTYINEDLRGENAMDLLQRNKVPYEALHEYQQPLMDKLIEIGIAENKGDQVRLKDPDLFRVLKSLSENEAVAYHHLNGGSQAHVDKMVSAGWLVRRSSLLTDAEAAYFNYNLNSVDFSNGPKLRNKYQHGLQPKGVGEAEHQETYFRAMRLIIALTIKINDEFWLLDAAKRRT</sequence>
<dbReference type="EMBL" id="JAYGGQ010000007">
    <property type="protein sequence ID" value="MEA5455250.1"/>
    <property type="molecule type" value="Genomic_DNA"/>
</dbReference>
<gene>
    <name evidence="1" type="ORF">SPF06_11000</name>
</gene>
<name>A0ABU5T6F7_9MICC</name>
<keyword evidence="2" id="KW-1185">Reference proteome</keyword>
<proteinExistence type="predicted"/>
<evidence type="ECO:0000313" key="2">
    <source>
        <dbReference type="Proteomes" id="UP001304769"/>
    </source>
</evidence>
<comment type="caution">
    <text evidence="1">The sequence shown here is derived from an EMBL/GenBank/DDBJ whole genome shotgun (WGS) entry which is preliminary data.</text>
</comment>
<evidence type="ECO:0000313" key="1">
    <source>
        <dbReference type="EMBL" id="MEA5455250.1"/>
    </source>
</evidence>
<dbReference type="RefSeq" id="WP_323279105.1">
    <property type="nucleotide sequence ID" value="NZ_JAYGGQ010000007.1"/>
</dbReference>